<feature type="compositionally biased region" description="Low complexity" evidence="1">
    <location>
        <begin position="25"/>
        <end position="37"/>
    </location>
</feature>
<feature type="region of interest" description="Disordered" evidence="1">
    <location>
        <begin position="1"/>
        <end position="46"/>
    </location>
</feature>
<name>A0ABU2JBZ8_9ACTN</name>
<dbReference type="EMBL" id="JAVREH010000014">
    <property type="protein sequence ID" value="MDT0262194.1"/>
    <property type="molecule type" value="Genomic_DNA"/>
</dbReference>
<protein>
    <submittedName>
        <fullName evidence="2">Uncharacterized protein</fullName>
    </submittedName>
</protein>
<gene>
    <name evidence="2" type="ORF">RM423_12405</name>
</gene>
<evidence type="ECO:0000313" key="2">
    <source>
        <dbReference type="EMBL" id="MDT0262194.1"/>
    </source>
</evidence>
<proteinExistence type="predicted"/>
<dbReference type="Proteomes" id="UP001183176">
    <property type="component" value="Unassembled WGS sequence"/>
</dbReference>
<keyword evidence="3" id="KW-1185">Reference proteome</keyword>
<accession>A0ABU2JBZ8</accession>
<comment type="caution">
    <text evidence="2">The sequence shown here is derived from an EMBL/GenBank/DDBJ whole genome shotgun (WGS) entry which is preliminary data.</text>
</comment>
<evidence type="ECO:0000313" key="3">
    <source>
        <dbReference type="Proteomes" id="UP001183176"/>
    </source>
</evidence>
<reference evidence="3" key="1">
    <citation type="submission" date="2023-07" db="EMBL/GenBank/DDBJ databases">
        <title>30 novel species of actinomycetes from the DSMZ collection.</title>
        <authorList>
            <person name="Nouioui I."/>
        </authorList>
    </citation>
    <scope>NUCLEOTIDE SEQUENCE [LARGE SCALE GENOMIC DNA]</scope>
    <source>
        <strain evidence="3">DSM 44399</strain>
    </source>
</reference>
<organism evidence="2 3">
    <name type="scientific">Jatrophihabitans lederbergiae</name>
    <dbReference type="NCBI Taxonomy" id="3075547"/>
    <lineage>
        <taxon>Bacteria</taxon>
        <taxon>Bacillati</taxon>
        <taxon>Actinomycetota</taxon>
        <taxon>Actinomycetes</taxon>
        <taxon>Jatrophihabitantales</taxon>
        <taxon>Jatrophihabitantaceae</taxon>
        <taxon>Jatrophihabitans</taxon>
    </lineage>
</organism>
<sequence>MPAGPGQLSGFGNGELPTQPRRRGGAPPNRPALRPGPALGGVRRPGPVRITVSRERGQAGRAVAAVLCQLTGQIGRDEGLPGRQAVRLPVLGRGHGVHPDVQTQVPGPPPALVATDGVPVIVQFGKAAVPIRVAHGQWI</sequence>
<evidence type="ECO:0000256" key="1">
    <source>
        <dbReference type="SAM" id="MobiDB-lite"/>
    </source>
</evidence>